<evidence type="ECO:0000313" key="3">
    <source>
        <dbReference type="Proteomes" id="UP000325292"/>
    </source>
</evidence>
<keyword evidence="1" id="KW-1133">Transmembrane helix</keyword>
<dbReference type="Proteomes" id="UP000325292">
    <property type="component" value="Chromosome"/>
</dbReference>
<reference evidence="2 3" key="1">
    <citation type="journal article" date="2019" name="Sci. Rep.">
        <title>Sulfobacillus thermotolerans: new insights into resistance and metabolic capacities of acidophilic chemolithotrophs.</title>
        <authorList>
            <person name="Panyushkina A.E."/>
            <person name="Babenko V.V."/>
            <person name="Nikitina A.S."/>
            <person name="Selezneva O.V."/>
            <person name="Tsaplina I.A."/>
            <person name="Letarova M.A."/>
            <person name="Kostryukova E.S."/>
            <person name="Letarov A.V."/>
        </authorList>
    </citation>
    <scope>NUCLEOTIDE SEQUENCE [LARGE SCALE GENOMIC DNA]</scope>
    <source>
        <strain evidence="2 3">Kr1</strain>
    </source>
</reference>
<proteinExistence type="predicted"/>
<feature type="transmembrane region" description="Helical" evidence="1">
    <location>
        <begin position="7"/>
        <end position="30"/>
    </location>
</feature>
<name>A0ABM6RNU2_9FIRM</name>
<keyword evidence="1" id="KW-0472">Membrane</keyword>
<gene>
    <name evidence="2" type="ORF">BXT84_02995</name>
</gene>
<keyword evidence="1" id="KW-0812">Transmembrane</keyword>
<accession>A0ABM6RNU2</accession>
<evidence type="ECO:0000256" key="1">
    <source>
        <dbReference type="SAM" id="Phobius"/>
    </source>
</evidence>
<organism evidence="2 3">
    <name type="scientific">Sulfobacillus thermotolerans</name>
    <dbReference type="NCBI Taxonomy" id="338644"/>
    <lineage>
        <taxon>Bacteria</taxon>
        <taxon>Bacillati</taxon>
        <taxon>Bacillota</taxon>
        <taxon>Clostridia</taxon>
        <taxon>Eubacteriales</taxon>
        <taxon>Clostridiales Family XVII. Incertae Sedis</taxon>
        <taxon>Sulfobacillus</taxon>
    </lineage>
</organism>
<keyword evidence="3" id="KW-1185">Reference proteome</keyword>
<feature type="transmembrane region" description="Helical" evidence="1">
    <location>
        <begin position="36"/>
        <end position="56"/>
    </location>
</feature>
<dbReference type="RefSeq" id="WP_103374889.1">
    <property type="nucleotide sequence ID" value="NZ_CP133983.1"/>
</dbReference>
<protein>
    <submittedName>
        <fullName evidence="2">Uncharacterized protein</fullName>
    </submittedName>
</protein>
<sequence length="59" mass="6446">MKWVKKVYGLFVEDPLLAVLGLGSLLIAFILSHVGLAQLSGLVLFIFIAASIFISLRRS</sequence>
<evidence type="ECO:0000313" key="2">
    <source>
        <dbReference type="EMBL" id="AUW93044.1"/>
    </source>
</evidence>
<dbReference type="EMBL" id="CP019454">
    <property type="protein sequence ID" value="AUW93044.1"/>
    <property type="molecule type" value="Genomic_DNA"/>
</dbReference>